<dbReference type="Pfam" id="PF13378">
    <property type="entry name" value="MR_MLE_C"/>
    <property type="match status" value="1"/>
</dbReference>
<dbReference type="InterPro" id="IPR013341">
    <property type="entry name" value="Mandelate_racemase_N_dom"/>
</dbReference>
<keyword evidence="1" id="KW-0456">Lyase</keyword>
<dbReference type="PROSITE" id="PS00909">
    <property type="entry name" value="MR_MLE_2"/>
    <property type="match status" value="1"/>
</dbReference>
<accession>A0AAT9HN42</accession>
<dbReference type="SUPFAM" id="SSF51604">
    <property type="entry name" value="Enolase C-terminal domain-like"/>
    <property type="match status" value="1"/>
</dbReference>
<feature type="compositionally biased region" description="Low complexity" evidence="2">
    <location>
        <begin position="273"/>
        <end position="298"/>
    </location>
</feature>
<dbReference type="SFLD" id="SFLDS00001">
    <property type="entry name" value="Enolase"/>
    <property type="match status" value="1"/>
</dbReference>
<dbReference type="Gene3D" id="3.20.20.120">
    <property type="entry name" value="Enolase-like C-terminal domain"/>
    <property type="match status" value="1"/>
</dbReference>
<dbReference type="Pfam" id="PF02746">
    <property type="entry name" value="MR_MLE_N"/>
    <property type="match status" value="1"/>
</dbReference>
<dbReference type="PANTHER" id="PTHR48080:SF2">
    <property type="entry name" value="D-GALACTONATE DEHYDRATASE"/>
    <property type="match status" value="1"/>
</dbReference>
<evidence type="ECO:0000313" key="4">
    <source>
        <dbReference type="EMBL" id="BFO18823.1"/>
    </source>
</evidence>
<feature type="region of interest" description="Disordered" evidence="2">
    <location>
        <begin position="416"/>
        <end position="485"/>
    </location>
</feature>
<dbReference type="InterPro" id="IPR029065">
    <property type="entry name" value="Enolase_C-like"/>
</dbReference>
<evidence type="ECO:0000259" key="3">
    <source>
        <dbReference type="SMART" id="SM00922"/>
    </source>
</evidence>
<dbReference type="PROSITE" id="PS00908">
    <property type="entry name" value="MR_MLE_1"/>
    <property type="match status" value="1"/>
</dbReference>
<feature type="compositionally biased region" description="Low complexity" evidence="2">
    <location>
        <begin position="306"/>
        <end position="340"/>
    </location>
</feature>
<dbReference type="InterPro" id="IPR013342">
    <property type="entry name" value="Mandelate_racemase_C"/>
</dbReference>
<dbReference type="GO" id="GO:0009063">
    <property type="term" value="P:amino acid catabolic process"/>
    <property type="evidence" value="ECO:0007669"/>
    <property type="project" value="InterPro"/>
</dbReference>
<feature type="compositionally biased region" description="Low complexity" evidence="2">
    <location>
        <begin position="457"/>
        <end position="466"/>
    </location>
</feature>
<dbReference type="InterPro" id="IPR018110">
    <property type="entry name" value="Mandel_Rmase/mucon_lact_enz_CS"/>
</dbReference>
<name>A0AAT9HN42_9ACTN</name>
<dbReference type="SMART" id="SM00922">
    <property type="entry name" value="MR_MLE"/>
    <property type="match status" value="1"/>
</dbReference>
<dbReference type="SUPFAM" id="SSF54826">
    <property type="entry name" value="Enolase N-terminal domain-like"/>
    <property type="match status" value="1"/>
</dbReference>
<feature type="compositionally biased region" description="Low complexity" evidence="2">
    <location>
        <begin position="363"/>
        <end position="375"/>
    </location>
</feature>
<feature type="domain" description="Mandelate racemase/muconate lactonizing enzyme C-terminal" evidence="3">
    <location>
        <begin position="125"/>
        <end position="230"/>
    </location>
</feature>
<reference evidence="4" key="1">
    <citation type="submission" date="2024-06" db="EMBL/GenBank/DDBJ databases">
        <authorList>
            <consortium name="consrtm"/>
            <person name="Uemura M."/>
            <person name="Terahara T."/>
        </authorList>
    </citation>
    <scope>NUCLEOTIDE SEQUENCE</scope>
    <source>
        <strain evidence="4">KM77-8</strain>
    </source>
</reference>
<protein>
    <recommendedName>
        <fullName evidence="3">Mandelate racemase/muconate lactonizing enzyme C-terminal domain-containing protein</fullName>
    </recommendedName>
</protein>
<evidence type="ECO:0000256" key="1">
    <source>
        <dbReference type="ARBA" id="ARBA00023239"/>
    </source>
</evidence>
<feature type="compositionally biased region" description="Pro residues" evidence="2">
    <location>
        <begin position="352"/>
        <end position="362"/>
    </location>
</feature>
<dbReference type="InterPro" id="IPR034593">
    <property type="entry name" value="DgoD-like"/>
</dbReference>
<organism evidence="4">
    <name type="scientific">Streptomyces haneummycinicus</name>
    <dbReference type="NCBI Taxonomy" id="3074435"/>
    <lineage>
        <taxon>Bacteria</taxon>
        <taxon>Bacillati</taxon>
        <taxon>Actinomycetota</taxon>
        <taxon>Actinomycetes</taxon>
        <taxon>Kitasatosporales</taxon>
        <taxon>Streptomycetaceae</taxon>
        <taxon>Streptomyces</taxon>
    </lineage>
</organism>
<sequence>MKIARIETFLVPPRWLFCRVETDDGLVGWGEPVVEGRAEVVRGAVEVLSELLTGQDPLRIEDHWQVLTKGGFYRGGPVLSSAVAGLDQALWDIAGQAYGAPVHALLGGPVRDTVRVYAWVGGDEPTRLREQITAQVEAGFTAVKMNAAGATSPVTTAAETAAVVARVAAAREVLGPDRDVAVDFHGRFTAASARRVLSELAPLHPLFVEEPVVPEQSRLLPGLVAASPVPLATGERLYSRAEFLPVLTAGVAVAQPDLSHAGGISEVRRIASSRRPSARCSPRTARSARSPSRPASRSPSRHRTSSSRSRAGASTTTRTPTCCRTSSTPSPSGSSTDTRGAATGPVSASPSTRPPYAPPTAPGTPGATRCGGTPTAPSPNGERAAPRIVTDPAHGGRWTSLTAGGREWLWHREAPERADAAPRTRSWTPAGWRSACPPSGAHPTTATPGHGAGTGTGTWNAWTATASRWPAPSGSPVRPPRSTTP</sequence>
<dbReference type="EMBL" id="AP035768">
    <property type="protein sequence ID" value="BFO18823.1"/>
    <property type="molecule type" value="Genomic_DNA"/>
</dbReference>
<dbReference type="AlphaFoldDB" id="A0AAT9HN42"/>
<dbReference type="InterPro" id="IPR036849">
    <property type="entry name" value="Enolase-like_C_sf"/>
</dbReference>
<dbReference type="Gene3D" id="3.30.390.10">
    <property type="entry name" value="Enolase-like, N-terminal domain"/>
    <property type="match status" value="1"/>
</dbReference>
<dbReference type="GO" id="GO:0016829">
    <property type="term" value="F:lyase activity"/>
    <property type="evidence" value="ECO:0007669"/>
    <property type="project" value="UniProtKB-KW"/>
</dbReference>
<dbReference type="InterPro" id="IPR029017">
    <property type="entry name" value="Enolase-like_N"/>
</dbReference>
<dbReference type="NCBIfam" id="NF010624">
    <property type="entry name" value="PRK14017.1"/>
    <property type="match status" value="1"/>
</dbReference>
<gene>
    <name evidence="4" type="ORF">SHKM778_52110</name>
</gene>
<feature type="region of interest" description="Disordered" evidence="2">
    <location>
        <begin position="269"/>
        <end position="397"/>
    </location>
</feature>
<evidence type="ECO:0000256" key="2">
    <source>
        <dbReference type="SAM" id="MobiDB-lite"/>
    </source>
</evidence>
<proteinExistence type="predicted"/>
<reference evidence="4" key="2">
    <citation type="submission" date="2024-07" db="EMBL/GenBank/DDBJ databases">
        <title>Streptomyces haneummycinica sp. nov., a new antibiotic-producing actinobacterium isolated from marine sediment.</title>
        <authorList>
            <person name="Uemura M."/>
            <person name="Hamada M."/>
            <person name="Hirano S."/>
            <person name="Kobayashi K."/>
            <person name="Ohshiro T."/>
            <person name="Kobayashi T."/>
            <person name="Terahara T."/>
        </authorList>
    </citation>
    <scope>NUCLEOTIDE SEQUENCE</scope>
    <source>
        <strain evidence="4">KM77-8</strain>
    </source>
</reference>
<dbReference type="PANTHER" id="PTHR48080">
    <property type="entry name" value="D-GALACTONATE DEHYDRATASE-RELATED"/>
    <property type="match status" value="1"/>
</dbReference>